<proteinExistence type="predicted"/>
<organism evidence="1 2">
    <name type="scientific">Purpureocillium lilacinum</name>
    <name type="common">Paecilomyces lilacinus</name>
    <dbReference type="NCBI Taxonomy" id="33203"/>
    <lineage>
        <taxon>Eukaryota</taxon>
        <taxon>Fungi</taxon>
        <taxon>Dikarya</taxon>
        <taxon>Ascomycota</taxon>
        <taxon>Pezizomycotina</taxon>
        <taxon>Sordariomycetes</taxon>
        <taxon>Hypocreomycetidae</taxon>
        <taxon>Hypocreales</taxon>
        <taxon>Ophiocordycipitaceae</taxon>
        <taxon>Purpureocillium</taxon>
    </lineage>
</organism>
<name>A0ACC4DKA5_PURLI</name>
<sequence>MSSSAPATPPTAPPMTEPELEVVTSLCKDVVGFGGTGGAVQFWQFIRQSKGTAVESSQTRGTRGHDLGRFNGRLTAHGGTQYVPDGVSAQDDVVGAVDMVKPIESPLTQHERGPTRRKREAQQPKPSRLLVPSSIFLLRSGEVLTPDGTTRMIDKNRTHVEAFMHAQSP</sequence>
<protein>
    <submittedName>
        <fullName evidence="1">Uncharacterized protein</fullName>
    </submittedName>
</protein>
<evidence type="ECO:0000313" key="1">
    <source>
        <dbReference type="EMBL" id="KAL3956790.1"/>
    </source>
</evidence>
<gene>
    <name evidence="1" type="ORF">ACCO45_009636</name>
</gene>
<reference evidence="1" key="1">
    <citation type="submission" date="2024-12" db="EMBL/GenBank/DDBJ databases">
        <title>Comparative genomics and development of molecular markers within Purpureocillium lilacinum and among Purpureocillium species.</title>
        <authorList>
            <person name="Yeh Z.-Y."/>
            <person name="Ni N.-T."/>
            <person name="Lo P.-H."/>
            <person name="Mushyakhwo K."/>
            <person name="Lin C.-F."/>
            <person name="Nai Y.-S."/>
        </authorList>
    </citation>
    <scope>NUCLEOTIDE SEQUENCE</scope>
    <source>
        <strain evidence="1">NCHU-NPUST-175</strain>
    </source>
</reference>
<comment type="caution">
    <text evidence="1">The sequence shown here is derived from an EMBL/GenBank/DDBJ whole genome shotgun (WGS) entry which is preliminary data.</text>
</comment>
<dbReference type="EMBL" id="JBGNUJ010000008">
    <property type="protein sequence ID" value="KAL3956790.1"/>
    <property type="molecule type" value="Genomic_DNA"/>
</dbReference>
<evidence type="ECO:0000313" key="2">
    <source>
        <dbReference type="Proteomes" id="UP001638806"/>
    </source>
</evidence>
<accession>A0ACC4DKA5</accession>
<keyword evidence="2" id="KW-1185">Reference proteome</keyword>
<dbReference type="Proteomes" id="UP001638806">
    <property type="component" value="Unassembled WGS sequence"/>
</dbReference>